<dbReference type="InterPro" id="IPR036365">
    <property type="entry name" value="PGBD-like_sf"/>
</dbReference>
<dbReference type="RefSeq" id="WP_246910828.1">
    <property type="nucleotide sequence ID" value="NZ_JALJRB010000017.1"/>
</dbReference>
<evidence type="ECO:0000256" key="4">
    <source>
        <dbReference type="ARBA" id="ARBA00022960"/>
    </source>
</evidence>
<keyword evidence="4 7" id="KW-0133">Cell shape</keyword>
<accession>A0AA41UJC5</accession>
<dbReference type="Pfam" id="PF20142">
    <property type="entry name" value="Scaffold"/>
    <property type="match status" value="1"/>
</dbReference>
<dbReference type="Proteomes" id="UP001165427">
    <property type="component" value="Unassembled WGS sequence"/>
</dbReference>
<protein>
    <submittedName>
        <fullName evidence="10">L,D-transpeptidase family protein</fullName>
    </submittedName>
</protein>
<keyword evidence="6 7" id="KW-0961">Cell wall biogenesis/degradation</keyword>
<dbReference type="PROSITE" id="PS52029">
    <property type="entry name" value="LD_TPASE"/>
    <property type="match status" value="1"/>
</dbReference>
<evidence type="ECO:0000313" key="11">
    <source>
        <dbReference type="Proteomes" id="UP001165427"/>
    </source>
</evidence>
<dbReference type="EMBL" id="JALJRB010000017">
    <property type="protein sequence ID" value="MCJ8501750.1"/>
    <property type="molecule type" value="Genomic_DNA"/>
</dbReference>
<feature type="active site" description="Nucleophile" evidence="7">
    <location>
        <position position="494"/>
    </location>
</feature>
<sequence>MDNGGKAAPAGGALRQRRWPLAALWGLLVLVGAGLAATSAGAQSEAPLAAVAGRLRDLIAQRDSAEGFHCRGELVCGIRWIPDFYAARDHVPVWLDDRGLGPAAYVLMRELRQAEADGLHPGDYHLDAVSGLLAALQRDQGTSLEAAPAAWADIDLLLTDAFLLLGAHLARGRVNPETLHADWVLSETAIDLLEMLQEGVSANRIHRFLDDIRPLHAGYRGLRVALQAMRDLALEGGWPLIPVGPTMRSGDQDARVLVLRHRLIIGGDLPAEAWPEAPEIFDEDLRAAVVRFQKRHGLVSDGLVGGNTLRALNVTVQERVRRIELNLERWRWLPNDLGDRYIVVNTADFNLRVVQDGQVTMRQRVVVGRPHRQTPVFSAPLTHVVFNPQWNVPHTIAVEDMLPRIQQDVTYLETQGIRIYRGWDADSPAIDPWEIDWHAYHAKRFPFRLVQAPGPMNALGRIQFMMPNKFAVFLHDTPGRGLFARSKRDFSSGCIRVEDAAALAHYLLMENPRWTYDAIQSILDAGQRRVVPLAFRIPVHLLYMTAWVEEDGTLQFRDDIYERDRVLDRALRQRLPMEGGQDHQLRTGPVSRWTKSERG</sequence>
<keyword evidence="5 7" id="KW-0573">Peptidoglycan synthesis</keyword>
<gene>
    <name evidence="10" type="ORF">MRX98_14295</name>
</gene>
<evidence type="ECO:0000313" key="10">
    <source>
        <dbReference type="EMBL" id="MCJ8501750.1"/>
    </source>
</evidence>
<comment type="pathway">
    <text evidence="1 7">Cell wall biogenesis; peptidoglycan biosynthesis.</text>
</comment>
<feature type="domain" description="L,D-TPase catalytic" evidence="9">
    <location>
        <begin position="340"/>
        <end position="522"/>
    </location>
</feature>
<evidence type="ECO:0000256" key="2">
    <source>
        <dbReference type="ARBA" id="ARBA00005992"/>
    </source>
</evidence>
<dbReference type="Pfam" id="PF01471">
    <property type="entry name" value="PG_binding_1"/>
    <property type="match status" value="1"/>
</dbReference>
<name>A0AA41UJC5_9BACT</name>
<dbReference type="PANTHER" id="PTHR41533">
    <property type="entry name" value="L,D-TRANSPEPTIDASE HI_1667-RELATED"/>
    <property type="match status" value="1"/>
</dbReference>
<comment type="similarity">
    <text evidence="2">Belongs to the YkuD family.</text>
</comment>
<evidence type="ECO:0000256" key="6">
    <source>
        <dbReference type="ARBA" id="ARBA00023316"/>
    </source>
</evidence>
<dbReference type="InterPro" id="IPR002477">
    <property type="entry name" value="Peptidoglycan-bd-like"/>
</dbReference>
<dbReference type="InterPro" id="IPR045380">
    <property type="entry name" value="LD_TPept_scaffold_dom"/>
</dbReference>
<dbReference type="Pfam" id="PF03734">
    <property type="entry name" value="YkuD"/>
    <property type="match status" value="1"/>
</dbReference>
<dbReference type="GO" id="GO:0016740">
    <property type="term" value="F:transferase activity"/>
    <property type="evidence" value="ECO:0007669"/>
    <property type="project" value="UniProtKB-KW"/>
</dbReference>
<dbReference type="AlphaFoldDB" id="A0AA41UJC5"/>
<evidence type="ECO:0000256" key="3">
    <source>
        <dbReference type="ARBA" id="ARBA00022679"/>
    </source>
</evidence>
<evidence type="ECO:0000256" key="1">
    <source>
        <dbReference type="ARBA" id="ARBA00004752"/>
    </source>
</evidence>
<dbReference type="InterPro" id="IPR038063">
    <property type="entry name" value="Transpep_catalytic_dom"/>
</dbReference>
<dbReference type="GO" id="GO:0008360">
    <property type="term" value="P:regulation of cell shape"/>
    <property type="evidence" value="ECO:0007669"/>
    <property type="project" value="UniProtKB-UniRule"/>
</dbReference>
<dbReference type="GO" id="GO:0004180">
    <property type="term" value="F:carboxypeptidase activity"/>
    <property type="evidence" value="ECO:0007669"/>
    <property type="project" value="UniProtKB-ARBA"/>
</dbReference>
<keyword evidence="3" id="KW-0808">Transferase</keyword>
<evidence type="ECO:0000256" key="7">
    <source>
        <dbReference type="PROSITE-ProRule" id="PRU01373"/>
    </source>
</evidence>
<comment type="caution">
    <text evidence="10">The sequence shown here is derived from an EMBL/GenBank/DDBJ whole genome shotgun (WGS) entry which is preliminary data.</text>
</comment>
<feature type="region of interest" description="Disordered" evidence="8">
    <location>
        <begin position="578"/>
        <end position="599"/>
    </location>
</feature>
<dbReference type="GO" id="GO:0071555">
    <property type="term" value="P:cell wall organization"/>
    <property type="evidence" value="ECO:0007669"/>
    <property type="project" value="UniProtKB-UniRule"/>
</dbReference>
<reference evidence="10" key="1">
    <citation type="submission" date="2022-04" db="EMBL/GenBank/DDBJ databases">
        <title>Desulfatitalea alkaliphila sp. nov., a novel anaerobic sulfate-reducing bacterium isolated from terrestrial mud volcano, Taman Peninsula, Russia.</title>
        <authorList>
            <person name="Khomyakova M.A."/>
            <person name="Merkel A.Y."/>
            <person name="Slobodkin A.I."/>
        </authorList>
    </citation>
    <scope>NUCLEOTIDE SEQUENCE</scope>
    <source>
        <strain evidence="10">M08but</strain>
    </source>
</reference>
<evidence type="ECO:0000256" key="5">
    <source>
        <dbReference type="ARBA" id="ARBA00022984"/>
    </source>
</evidence>
<dbReference type="CDD" id="cd16913">
    <property type="entry name" value="YkuD_like"/>
    <property type="match status" value="1"/>
</dbReference>
<dbReference type="Gene3D" id="2.40.440.10">
    <property type="entry name" value="L,D-transpeptidase catalytic domain-like"/>
    <property type="match status" value="1"/>
</dbReference>
<dbReference type="SUPFAM" id="SSF141523">
    <property type="entry name" value="L,D-transpeptidase catalytic domain-like"/>
    <property type="match status" value="1"/>
</dbReference>
<dbReference type="Gene3D" id="1.10.101.10">
    <property type="entry name" value="PGBD-like superfamily/PGBD"/>
    <property type="match status" value="1"/>
</dbReference>
<dbReference type="SUPFAM" id="SSF47090">
    <property type="entry name" value="PGBD-like"/>
    <property type="match status" value="1"/>
</dbReference>
<evidence type="ECO:0000259" key="9">
    <source>
        <dbReference type="PROSITE" id="PS52029"/>
    </source>
</evidence>
<organism evidence="10 11">
    <name type="scientific">Desulfatitalea alkaliphila</name>
    <dbReference type="NCBI Taxonomy" id="2929485"/>
    <lineage>
        <taxon>Bacteria</taxon>
        <taxon>Pseudomonadati</taxon>
        <taxon>Thermodesulfobacteriota</taxon>
        <taxon>Desulfobacteria</taxon>
        <taxon>Desulfobacterales</taxon>
        <taxon>Desulfosarcinaceae</taxon>
        <taxon>Desulfatitalea</taxon>
    </lineage>
</organism>
<evidence type="ECO:0000256" key="8">
    <source>
        <dbReference type="SAM" id="MobiDB-lite"/>
    </source>
</evidence>
<feature type="active site" description="Proton donor/acceptor" evidence="7">
    <location>
        <position position="475"/>
    </location>
</feature>
<dbReference type="PANTHER" id="PTHR41533:SF2">
    <property type="entry name" value="BLR7131 PROTEIN"/>
    <property type="match status" value="1"/>
</dbReference>
<dbReference type="GO" id="GO:0009252">
    <property type="term" value="P:peptidoglycan biosynthetic process"/>
    <property type="evidence" value="ECO:0007669"/>
    <property type="project" value="UniProtKB-KW"/>
</dbReference>
<dbReference type="InterPro" id="IPR052905">
    <property type="entry name" value="LD-transpeptidase_YkuD-like"/>
</dbReference>
<dbReference type="InterPro" id="IPR005490">
    <property type="entry name" value="LD_TPept_cat_dom"/>
</dbReference>
<proteinExistence type="inferred from homology"/>
<keyword evidence="11" id="KW-1185">Reference proteome</keyword>
<dbReference type="InterPro" id="IPR036366">
    <property type="entry name" value="PGBDSf"/>
</dbReference>